<evidence type="ECO:0000313" key="1">
    <source>
        <dbReference type="EMBL" id="MEQ2440575.1"/>
    </source>
</evidence>
<organism evidence="1 2">
    <name type="scientific">Solibaculum intestinale</name>
    <dbReference type="NCBI Taxonomy" id="3133165"/>
    <lineage>
        <taxon>Bacteria</taxon>
        <taxon>Bacillati</taxon>
        <taxon>Bacillota</taxon>
        <taxon>Clostridia</taxon>
        <taxon>Eubacteriales</taxon>
        <taxon>Oscillospiraceae</taxon>
        <taxon>Solibaculum</taxon>
    </lineage>
</organism>
<dbReference type="EMBL" id="JBBMFD010000009">
    <property type="protein sequence ID" value="MEQ2440575.1"/>
    <property type="molecule type" value="Genomic_DNA"/>
</dbReference>
<keyword evidence="2" id="KW-1185">Reference proteome</keyword>
<dbReference type="RefSeq" id="WP_349219225.1">
    <property type="nucleotide sequence ID" value="NZ_JBBMFD010000009.1"/>
</dbReference>
<proteinExistence type="predicted"/>
<reference evidence="1 2" key="1">
    <citation type="submission" date="2024-03" db="EMBL/GenBank/DDBJ databases">
        <title>Human intestinal bacterial collection.</title>
        <authorList>
            <person name="Pauvert C."/>
            <person name="Hitch T.C.A."/>
            <person name="Clavel T."/>
        </authorList>
    </citation>
    <scope>NUCLEOTIDE SEQUENCE [LARGE SCALE GENOMIC DNA]</scope>
    <source>
        <strain evidence="1 2">CLA-JM-H44</strain>
    </source>
</reference>
<evidence type="ECO:0000313" key="2">
    <source>
        <dbReference type="Proteomes" id="UP001489509"/>
    </source>
</evidence>
<gene>
    <name evidence="1" type="ORF">WMO26_07030</name>
</gene>
<name>A0ABV1DZV3_9FIRM</name>
<protein>
    <submittedName>
        <fullName evidence="1">Uncharacterized protein</fullName>
    </submittedName>
</protein>
<sequence length="459" mass="51703">MTQPNSEKLSQYQAYLKENPRLYEAVLSTKAATDDLAAQVAQHVLAPALGGFVQWLLTNAVRNGIKRLYFLARDGYWMHQMALRLCKALPLPIECRYLCCSRYSLRLPTYHLDKQAALSYVCRGGLHVTMGTILRRAGLTQEEQDEVAHALSVSLGEEVPHARLGQVRRRLSSCALFLSYMRAHSKRAFPALTGYLRQEGLLDGEPYAVVDSGWVGSMQKTLGDALAHLGCSRPLEGYYFGLYELPKGTDPNCYHSYCFGPTGPVGEKVYFNNCLFEAVFTAPHGMTLSYREENGRYVPCFGCIQEEYKKFLEKTGEVYTAYALQLAKASGRALLSPAVVQEDRATVRRLLRAFMAAPSKEEAAVFGSLPFSDDVLDQNERPLAAPMTEEELASSHLLAKLLSRAGKRNGAQPDSAWFEGSAAAYSEHPARHLRQYAWFQYLRHWRKQALYQMERRKRL</sequence>
<dbReference type="Proteomes" id="UP001489509">
    <property type="component" value="Unassembled WGS sequence"/>
</dbReference>
<comment type="caution">
    <text evidence="1">The sequence shown here is derived from an EMBL/GenBank/DDBJ whole genome shotgun (WGS) entry which is preliminary data.</text>
</comment>
<accession>A0ABV1DZV3</accession>